<dbReference type="Proteomes" id="UP001160390">
    <property type="component" value="Unassembled WGS sequence"/>
</dbReference>
<dbReference type="EMBL" id="CABFNP030000464">
    <property type="protein sequence ID" value="CAI6025267.1"/>
    <property type="molecule type" value="Genomic_DNA"/>
</dbReference>
<organism evidence="1 2">
    <name type="scientific">Clonostachys chloroleuca</name>
    <dbReference type="NCBI Taxonomy" id="1926264"/>
    <lineage>
        <taxon>Eukaryota</taxon>
        <taxon>Fungi</taxon>
        <taxon>Dikarya</taxon>
        <taxon>Ascomycota</taxon>
        <taxon>Pezizomycotina</taxon>
        <taxon>Sordariomycetes</taxon>
        <taxon>Hypocreomycetidae</taxon>
        <taxon>Hypocreales</taxon>
        <taxon>Bionectriaceae</taxon>
        <taxon>Clonostachys</taxon>
    </lineage>
</organism>
<comment type="caution">
    <text evidence="1">The sequence shown here is derived from an EMBL/GenBank/DDBJ whole genome shotgun (WGS) entry which is preliminary data.</text>
</comment>
<accession>A0AA35PXE4</accession>
<proteinExistence type="predicted"/>
<name>A0AA35PXE4_9HYPO</name>
<reference evidence="1" key="1">
    <citation type="submission" date="2023-01" db="EMBL/GenBank/DDBJ databases">
        <authorList>
            <person name="Piombo E."/>
        </authorList>
    </citation>
    <scope>NUCLEOTIDE SEQUENCE</scope>
</reference>
<evidence type="ECO:0000313" key="2">
    <source>
        <dbReference type="Proteomes" id="UP001160390"/>
    </source>
</evidence>
<gene>
    <name evidence="1" type="ORF">CCHLO57077_00013946</name>
</gene>
<keyword evidence="2" id="KW-1185">Reference proteome</keyword>
<protein>
    <submittedName>
        <fullName evidence="1">Uncharacterized protein</fullName>
    </submittedName>
</protein>
<sequence length="68" mass="7687">MCYKEAFTAFNQLEIDIILILNITMSSAEVKKSTSDVQDVLPPNTDDEPNLKASIQADSYIERNNLCY</sequence>
<dbReference type="AlphaFoldDB" id="A0AA35PXE4"/>
<evidence type="ECO:0000313" key="1">
    <source>
        <dbReference type="EMBL" id="CAI6025267.1"/>
    </source>
</evidence>